<evidence type="ECO:0000256" key="1">
    <source>
        <dbReference type="ARBA" id="ARBA00023015"/>
    </source>
</evidence>
<keyword evidence="3" id="KW-0804">Transcription</keyword>
<dbReference type="InterPro" id="IPR018060">
    <property type="entry name" value="HTH_AraC"/>
</dbReference>
<dbReference type="SMART" id="SM00342">
    <property type="entry name" value="HTH_ARAC"/>
    <property type="match status" value="1"/>
</dbReference>
<dbReference type="PANTHER" id="PTHR47894">
    <property type="entry name" value="HTH-TYPE TRANSCRIPTIONAL REGULATOR GADX"/>
    <property type="match status" value="1"/>
</dbReference>
<keyword evidence="2" id="KW-0238">DNA-binding</keyword>
<dbReference type="SUPFAM" id="SSF46689">
    <property type="entry name" value="Homeodomain-like"/>
    <property type="match status" value="1"/>
</dbReference>
<reference evidence="6" key="1">
    <citation type="journal article" date="2019" name="Int. J. Syst. Evol. Microbiol.">
        <title>The Global Catalogue of Microorganisms (GCM) 10K type strain sequencing project: providing services to taxonomists for standard genome sequencing and annotation.</title>
        <authorList>
            <consortium name="The Broad Institute Genomics Platform"/>
            <consortium name="The Broad Institute Genome Sequencing Center for Infectious Disease"/>
            <person name="Wu L."/>
            <person name="Ma J."/>
        </authorList>
    </citation>
    <scope>NUCLEOTIDE SEQUENCE [LARGE SCALE GENOMIC DNA]</scope>
    <source>
        <strain evidence="6">CGMCC 1.12449</strain>
    </source>
</reference>
<evidence type="ECO:0000259" key="4">
    <source>
        <dbReference type="PROSITE" id="PS01124"/>
    </source>
</evidence>
<sequence>MPFNRPAQVVAPDVGNSTVGAGAFLAELRASWGEPDWFLAGTSMEKRGEIPARFSSSDYLIIYGNIAQHAATPDFFIDYALAGVPLFKGGIDLGMQTAPDLRSAFELVDRYSSPRLPFLRHAKVEYGGRVGIELVANGDLGPGRSIICEVPLLVFARLAGRYLGRPPHEAVIELRHSPKGYRDRYSNAAGCEVRYQAERDAITLPEELCRRQSMTFDADLWRTACYRCEEEAQQKHSDGFLLTLRSQAARFLAENGRPPRLNELAKQGNISSRTLLRRLRSQNETYQAITDALLRTRCVELLSQPNLNVTEVSERLGFADPSSFYRSFRRWFDTTPNAFRKGLQGGDLNGRDQG</sequence>
<dbReference type="Pfam" id="PF12625">
    <property type="entry name" value="Arabinose_bd"/>
    <property type="match status" value="1"/>
</dbReference>
<dbReference type="InterPro" id="IPR020449">
    <property type="entry name" value="Tscrpt_reg_AraC-type_HTH"/>
</dbReference>
<dbReference type="Gene3D" id="1.10.10.60">
    <property type="entry name" value="Homeodomain-like"/>
    <property type="match status" value="1"/>
</dbReference>
<dbReference type="Pfam" id="PF12833">
    <property type="entry name" value="HTH_18"/>
    <property type="match status" value="1"/>
</dbReference>
<proteinExistence type="predicted"/>
<dbReference type="PANTHER" id="PTHR47894:SF1">
    <property type="entry name" value="HTH-TYPE TRANSCRIPTIONAL REGULATOR VQSM"/>
    <property type="match status" value="1"/>
</dbReference>
<dbReference type="RefSeq" id="WP_381510557.1">
    <property type="nucleotide sequence ID" value="NZ_JBHUEL010000002.1"/>
</dbReference>
<comment type="caution">
    <text evidence="5">The sequence shown here is derived from an EMBL/GenBank/DDBJ whole genome shotgun (WGS) entry which is preliminary data.</text>
</comment>
<protein>
    <submittedName>
        <fullName evidence="5">Helix-turn-helix domain-containing protein</fullName>
    </submittedName>
</protein>
<name>A0ABW4M8S6_9SPHN</name>
<dbReference type="InterPro" id="IPR032687">
    <property type="entry name" value="AraC-type_N"/>
</dbReference>
<dbReference type="PRINTS" id="PR00032">
    <property type="entry name" value="HTHARAC"/>
</dbReference>
<gene>
    <name evidence="5" type="ORF">ACFSAG_00650</name>
</gene>
<evidence type="ECO:0000313" key="6">
    <source>
        <dbReference type="Proteomes" id="UP001597215"/>
    </source>
</evidence>
<dbReference type="InterPro" id="IPR009057">
    <property type="entry name" value="Homeodomain-like_sf"/>
</dbReference>
<evidence type="ECO:0000313" key="5">
    <source>
        <dbReference type="EMBL" id="MFD1765347.1"/>
    </source>
</evidence>
<organism evidence="5 6">
    <name type="scientific">Sphingorhabdus buctiana</name>
    <dbReference type="NCBI Taxonomy" id="1508805"/>
    <lineage>
        <taxon>Bacteria</taxon>
        <taxon>Pseudomonadati</taxon>
        <taxon>Pseudomonadota</taxon>
        <taxon>Alphaproteobacteria</taxon>
        <taxon>Sphingomonadales</taxon>
        <taxon>Sphingomonadaceae</taxon>
        <taxon>Sphingorhabdus</taxon>
    </lineage>
</organism>
<evidence type="ECO:0000256" key="3">
    <source>
        <dbReference type="ARBA" id="ARBA00023163"/>
    </source>
</evidence>
<feature type="domain" description="HTH araC/xylS-type" evidence="4">
    <location>
        <begin position="246"/>
        <end position="342"/>
    </location>
</feature>
<keyword evidence="6" id="KW-1185">Reference proteome</keyword>
<keyword evidence="1" id="KW-0805">Transcription regulation</keyword>
<accession>A0ABW4M8S6</accession>
<evidence type="ECO:0000256" key="2">
    <source>
        <dbReference type="ARBA" id="ARBA00023125"/>
    </source>
</evidence>
<dbReference type="Proteomes" id="UP001597215">
    <property type="component" value="Unassembled WGS sequence"/>
</dbReference>
<dbReference type="EMBL" id="JBHUEL010000002">
    <property type="protein sequence ID" value="MFD1765347.1"/>
    <property type="molecule type" value="Genomic_DNA"/>
</dbReference>
<dbReference type="PROSITE" id="PS01124">
    <property type="entry name" value="HTH_ARAC_FAMILY_2"/>
    <property type="match status" value="1"/>
</dbReference>